<dbReference type="AlphaFoldDB" id="A0A417YSM9"/>
<name>A0A417YSM9_9BACI</name>
<dbReference type="SUPFAM" id="SSF53448">
    <property type="entry name" value="Nucleotide-diphospho-sugar transferases"/>
    <property type="match status" value="1"/>
</dbReference>
<dbReference type="Gene3D" id="3.90.550.10">
    <property type="entry name" value="Spore Coat Polysaccharide Biosynthesis Protein SpsA, Chain A"/>
    <property type="match status" value="1"/>
</dbReference>
<dbReference type="PANTHER" id="PTHR43777:SF1">
    <property type="entry name" value="MOLYBDENUM COFACTOR CYTIDYLYLTRANSFERASE"/>
    <property type="match status" value="1"/>
</dbReference>
<organism evidence="2 3">
    <name type="scientific">Neobacillus notoginsengisoli</name>
    <dbReference type="NCBI Taxonomy" id="1578198"/>
    <lineage>
        <taxon>Bacteria</taxon>
        <taxon>Bacillati</taxon>
        <taxon>Bacillota</taxon>
        <taxon>Bacilli</taxon>
        <taxon>Bacillales</taxon>
        <taxon>Bacillaceae</taxon>
        <taxon>Neobacillus</taxon>
    </lineage>
</organism>
<accession>A0A417YSM9</accession>
<evidence type="ECO:0000313" key="3">
    <source>
        <dbReference type="Proteomes" id="UP000284416"/>
    </source>
</evidence>
<dbReference type="PANTHER" id="PTHR43777">
    <property type="entry name" value="MOLYBDENUM COFACTOR CYTIDYLYLTRANSFERASE"/>
    <property type="match status" value="1"/>
</dbReference>
<keyword evidence="3" id="KW-1185">Reference proteome</keyword>
<evidence type="ECO:0000313" key="2">
    <source>
        <dbReference type="EMBL" id="RHW38956.1"/>
    </source>
</evidence>
<dbReference type="CDD" id="cd04182">
    <property type="entry name" value="GT_2_like_f"/>
    <property type="match status" value="1"/>
</dbReference>
<dbReference type="InterPro" id="IPR029044">
    <property type="entry name" value="Nucleotide-diphossugar_trans"/>
</dbReference>
<dbReference type="OrthoDB" id="285216at2"/>
<gene>
    <name evidence="2" type="ORF">D1B31_13360</name>
</gene>
<proteinExistence type="predicted"/>
<dbReference type="Proteomes" id="UP000284416">
    <property type="component" value="Unassembled WGS sequence"/>
</dbReference>
<sequence length="205" mass="22858">MKIFGIYLAAGKSRRMGADKRKLPLGGVPLGSIALNQALISKLDHIFIVTALGDKLDWLQASFFLYPAKERWSLLECPDAEQGLGSSLKYGVKHAAVSGADAAMVLLADQPFVRSEVINKLIDCYQSAPSLFIGAEGDEGFAKPPILFSSECFRYVEKLGEDQGLRAFVRKEFRTRGKTIDFRVPLLFCDIDTKEDYHSLMEKFR</sequence>
<comment type="caution">
    <text evidence="2">The sequence shown here is derived from an EMBL/GenBank/DDBJ whole genome shotgun (WGS) entry which is preliminary data.</text>
</comment>
<reference evidence="2 3" key="1">
    <citation type="journal article" date="2017" name="Int. J. Syst. Evol. Microbiol.">
        <title>Bacillus notoginsengisoli sp. nov., a novel bacterium isolated from the rhizosphere of Panax notoginseng.</title>
        <authorList>
            <person name="Zhang M.Y."/>
            <person name="Cheng J."/>
            <person name="Cai Y."/>
            <person name="Zhang T.Y."/>
            <person name="Wu Y.Y."/>
            <person name="Manikprabhu D."/>
            <person name="Li W.J."/>
            <person name="Zhang Y.X."/>
        </authorList>
    </citation>
    <scope>NUCLEOTIDE SEQUENCE [LARGE SCALE GENOMIC DNA]</scope>
    <source>
        <strain evidence="2 3">JCM 30743</strain>
    </source>
</reference>
<dbReference type="EMBL" id="QWEG01000008">
    <property type="protein sequence ID" value="RHW38956.1"/>
    <property type="molecule type" value="Genomic_DNA"/>
</dbReference>
<dbReference type="GO" id="GO:0016779">
    <property type="term" value="F:nucleotidyltransferase activity"/>
    <property type="evidence" value="ECO:0007669"/>
    <property type="project" value="UniProtKB-ARBA"/>
</dbReference>
<dbReference type="Pfam" id="PF12804">
    <property type="entry name" value="NTP_transf_3"/>
    <property type="match status" value="1"/>
</dbReference>
<dbReference type="RefSeq" id="WP_118921289.1">
    <property type="nucleotide sequence ID" value="NZ_QWEG01000008.1"/>
</dbReference>
<feature type="domain" description="MobA-like NTP transferase" evidence="1">
    <location>
        <begin position="5"/>
        <end position="172"/>
    </location>
</feature>
<dbReference type="InterPro" id="IPR025877">
    <property type="entry name" value="MobA-like_NTP_Trfase"/>
</dbReference>
<protein>
    <submittedName>
        <fullName evidence="2">Xanthine dehydrogenase</fullName>
    </submittedName>
</protein>
<evidence type="ECO:0000259" key="1">
    <source>
        <dbReference type="Pfam" id="PF12804"/>
    </source>
</evidence>